<dbReference type="Gene3D" id="3.40.50.1000">
    <property type="entry name" value="HAD superfamily/HAD-like"/>
    <property type="match status" value="1"/>
</dbReference>
<dbReference type="PIRSF" id="PIRSF030802">
    <property type="entry name" value="UCP030802"/>
    <property type="match status" value="1"/>
</dbReference>
<sequence length="270" mass="30913">MRAFASDLDRTLIYSHRMIDPSTATDVHLIETLDGKDISYISSYSLKALQQLNNEIYFIPVTTRTIEQYQRITLFQTAIQPEYAITSNGGHILKDGNVVKGWSDQLKASLETCLSLPVFIRQLEERITGNWVERIRQADHLFIYLIIQRDQVSREELSSLFEWAREQGWQPSLQGRKLYFVPNPVNKWKAVEYLKNELGISYVYTAGDSLLDYELVKYGDYGFVPLHGEVLESYPGLHKTEAHGMPASDEILLSITEDLSLSKLASEQNS</sequence>
<dbReference type="InterPro" id="IPR036412">
    <property type="entry name" value="HAD-like_sf"/>
</dbReference>
<feature type="domain" description="Sucrose phosphatase-like" evidence="1">
    <location>
        <begin position="4"/>
        <end position="223"/>
    </location>
</feature>
<evidence type="ECO:0000313" key="3">
    <source>
        <dbReference type="Proteomes" id="UP000447833"/>
    </source>
</evidence>
<dbReference type="InterPro" id="IPR023214">
    <property type="entry name" value="HAD_sf"/>
</dbReference>
<dbReference type="Pfam" id="PF05116">
    <property type="entry name" value="S6PP"/>
    <property type="match status" value="1"/>
</dbReference>
<organism evidence="2 3">
    <name type="scientific">Guptibacillus hwajinpoensis</name>
    <dbReference type="NCBI Taxonomy" id="208199"/>
    <lineage>
        <taxon>Bacteria</taxon>
        <taxon>Bacillati</taxon>
        <taxon>Bacillota</taxon>
        <taxon>Bacilli</taxon>
        <taxon>Bacillales</taxon>
        <taxon>Guptibacillaceae</taxon>
        <taxon>Guptibacillus</taxon>
    </lineage>
</organism>
<reference evidence="2 3" key="1">
    <citation type="submission" date="2019-11" db="EMBL/GenBank/DDBJ databases">
        <title>Genome sequences of 17 halophilic strains isolated from different environments.</title>
        <authorList>
            <person name="Furrow R.E."/>
        </authorList>
    </citation>
    <scope>NUCLEOTIDE SEQUENCE [LARGE SCALE GENOMIC DNA]</scope>
    <source>
        <strain evidence="2 3">22506_14_FS</strain>
    </source>
</reference>
<dbReference type="Proteomes" id="UP000447833">
    <property type="component" value="Unassembled WGS sequence"/>
</dbReference>
<comment type="caution">
    <text evidence="2">The sequence shown here is derived from an EMBL/GenBank/DDBJ whole genome shotgun (WGS) entry which is preliminary data.</text>
</comment>
<name>A0A845F2S8_9BACL</name>
<evidence type="ECO:0000313" key="2">
    <source>
        <dbReference type="EMBL" id="MYL65253.1"/>
    </source>
</evidence>
<accession>A0A845F2S8</accession>
<dbReference type="InterPro" id="IPR024197">
    <property type="entry name" value="TPP-like"/>
</dbReference>
<dbReference type="AlphaFoldDB" id="A0A845F2S8"/>
<evidence type="ECO:0000259" key="1">
    <source>
        <dbReference type="Pfam" id="PF05116"/>
    </source>
</evidence>
<proteinExistence type="predicted"/>
<keyword evidence="2" id="KW-0378">Hydrolase</keyword>
<dbReference type="GO" id="GO:0016787">
    <property type="term" value="F:hydrolase activity"/>
    <property type="evidence" value="ECO:0007669"/>
    <property type="project" value="UniProtKB-KW"/>
</dbReference>
<dbReference type="SUPFAM" id="SSF56784">
    <property type="entry name" value="HAD-like"/>
    <property type="match status" value="1"/>
</dbReference>
<dbReference type="EMBL" id="WMEY01000006">
    <property type="protein sequence ID" value="MYL65253.1"/>
    <property type="molecule type" value="Genomic_DNA"/>
</dbReference>
<dbReference type="InterPro" id="IPR006380">
    <property type="entry name" value="SPP-like_dom"/>
</dbReference>
<protein>
    <submittedName>
        <fullName evidence="2">Hydrolase (Had superfamily)</fullName>
    </submittedName>
</protein>
<gene>
    <name evidence="2" type="ORF">GLW07_18000</name>
</gene>
<dbReference type="RefSeq" id="WP_160920621.1">
    <property type="nucleotide sequence ID" value="NZ_WMEY01000006.1"/>
</dbReference>